<dbReference type="RefSeq" id="WP_101358868.1">
    <property type="nucleotide sequence ID" value="NZ_NKXO01000023.1"/>
</dbReference>
<keyword evidence="4" id="KW-1185">Reference proteome</keyword>
<keyword evidence="2" id="KW-0812">Transmembrane</keyword>
<evidence type="ECO:0000256" key="1">
    <source>
        <dbReference type="SAM" id="MobiDB-lite"/>
    </source>
</evidence>
<evidence type="ECO:0008006" key="5">
    <source>
        <dbReference type="Google" id="ProtNLM"/>
    </source>
</evidence>
<feature type="transmembrane region" description="Helical" evidence="2">
    <location>
        <begin position="110"/>
        <end position="129"/>
    </location>
</feature>
<keyword evidence="2" id="KW-0472">Membrane</keyword>
<gene>
    <name evidence="3" type="ORF">Rain11_1602</name>
</gene>
<dbReference type="Proteomes" id="UP000233387">
    <property type="component" value="Unassembled WGS sequence"/>
</dbReference>
<dbReference type="OrthoDB" id="853672at2"/>
<sequence>MNQAHFHLIVNHLPIIAPVIGLLVLLGGLVIKSEIAKRTAFLIFIFGAICTLPAFLSGEGAEDVLEKMSDVSHQLIHEHEEKAEIFAWASYLLGILASISLWASWKQKAFAKLMSYAVLAFSFLVMFLASQAGTSGGEIRHPEIRKENSPLKKADNPKNTDDD</sequence>
<comment type="caution">
    <text evidence="3">The sequence shown here is derived from an EMBL/GenBank/DDBJ whole genome shotgun (WGS) entry which is preliminary data.</text>
</comment>
<evidence type="ECO:0000313" key="3">
    <source>
        <dbReference type="EMBL" id="PKQ68624.1"/>
    </source>
</evidence>
<dbReference type="AlphaFoldDB" id="A0A2N3IE38"/>
<organism evidence="3 4">
    <name type="scientific">Raineya orbicola</name>
    <dbReference type="NCBI Taxonomy" id="2016530"/>
    <lineage>
        <taxon>Bacteria</taxon>
        <taxon>Pseudomonadati</taxon>
        <taxon>Bacteroidota</taxon>
        <taxon>Cytophagia</taxon>
        <taxon>Cytophagales</taxon>
        <taxon>Raineyaceae</taxon>
        <taxon>Raineya</taxon>
    </lineage>
</organism>
<name>A0A2N3IE38_9BACT</name>
<accession>A0A2N3IE38</accession>
<evidence type="ECO:0000256" key="2">
    <source>
        <dbReference type="SAM" id="Phobius"/>
    </source>
</evidence>
<feature type="transmembrane region" description="Helical" evidence="2">
    <location>
        <begin position="40"/>
        <end position="58"/>
    </location>
</feature>
<dbReference type="EMBL" id="NKXO01000023">
    <property type="protein sequence ID" value="PKQ68624.1"/>
    <property type="molecule type" value="Genomic_DNA"/>
</dbReference>
<keyword evidence="2" id="KW-1133">Transmembrane helix</keyword>
<proteinExistence type="predicted"/>
<evidence type="ECO:0000313" key="4">
    <source>
        <dbReference type="Proteomes" id="UP000233387"/>
    </source>
</evidence>
<protein>
    <recommendedName>
        <fullName evidence="5">DUF2231 domain-containing protein</fullName>
    </recommendedName>
</protein>
<feature type="compositionally biased region" description="Basic and acidic residues" evidence="1">
    <location>
        <begin position="138"/>
        <end position="163"/>
    </location>
</feature>
<feature type="transmembrane region" description="Helical" evidence="2">
    <location>
        <begin position="12"/>
        <end position="31"/>
    </location>
</feature>
<feature type="transmembrane region" description="Helical" evidence="2">
    <location>
        <begin position="85"/>
        <end position="103"/>
    </location>
</feature>
<reference evidence="3 4" key="1">
    <citation type="submission" date="2017-06" db="EMBL/GenBank/DDBJ databases">
        <title>Raineya orbicola gen. nov., sp. nov. a slightly thermophilic bacterium of the phylum Bacteroidetes and the description of Raineyaceae fam. nov.</title>
        <authorList>
            <person name="Albuquerque L."/>
            <person name="Polonia A.R.M."/>
            <person name="Barroso C."/>
            <person name="Froufe H.J.C."/>
            <person name="Lage O."/>
            <person name="Lobo-Da-Cunha A."/>
            <person name="Egas C."/>
            <person name="Da Costa M.S."/>
        </authorList>
    </citation>
    <scope>NUCLEOTIDE SEQUENCE [LARGE SCALE GENOMIC DNA]</scope>
    <source>
        <strain evidence="3 4">SPSPC-11</strain>
    </source>
</reference>
<feature type="region of interest" description="Disordered" evidence="1">
    <location>
        <begin position="135"/>
        <end position="163"/>
    </location>
</feature>